<organism evidence="1 2">
    <name type="scientific">Haloarcula saliterrae</name>
    <dbReference type="NCBI Taxonomy" id="2950534"/>
    <lineage>
        <taxon>Archaea</taxon>
        <taxon>Methanobacteriati</taxon>
        <taxon>Methanobacteriota</taxon>
        <taxon>Stenosarchaea group</taxon>
        <taxon>Halobacteria</taxon>
        <taxon>Halobacteriales</taxon>
        <taxon>Haloarculaceae</taxon>
        <taxon>Haloarcula</taxon>
    </lineage>
</organism>
<evidence type="ECO:0000313" key="1">
    <source>
        <dbReference type="EMBL" id="MDS0258549.1"/>
    </source>
</evidence>
<comment type="caution">
    <text evidence="1">The sequence shown here is derived from an EMBL/GenBank/DDBJ whole genome shotgun (WGS) entry which is preliminary data.</text>
</comment>
<dbReference type="Proteomes" id="UP001259659">
    <property type="component" value="Unassembled WGS sequence"/>
</dbReference>
<evidence type="ECO:0000313" key="2">
    <source>
        <dbReference type="Proteomes" id="UP001259659"/>
    </source>
</evidence>
<protein>
    <submittedName>
        <fullName evidence="1">Uncharacterized protein</fullName>
    </submittedName>
</protein>
<gene>
    <name evidence="1" type="ORF">NDI56_03875</name>
</gene>
<keyword evidence="2" id="KW-1185">Reference proteome</keyword>
<name>A0ABU2F8I2_9EURY</name>
<dbReference type="RefSeq" id="WP_310918113.1">
    <property type="nucleotide sequence ID" value="NZ_JAMQON010000001.1"/>
</dbReference>
<reference evidence="1 2" key="1">
    <citation type="submission" date="2022-06" db="EMBL/GenBank/DDBJ databases">
        <title>Haloarcula sp. a new haloarchaeum isolate from saline soil.</title>
        <authorList>
            <person name="Strakova D."/>
            <person name="Galisteo C."/>
            <person name="Sanchez-Porro C."/>
            <person name="Ventosa A."/>
        </authorList>
    </citation>
    <scope>NUCLEOTIDE SEQUENCE [LARGE SCALE GENOMIC DNA]</scope>
    <source>
        <strain evidence="1 2">S1CR25-12</strain>
    </source>
</reference>
<accession>A0ABU2F8I2</accession>
<proteinExistence type="predicted"/>
<dbReference type="EMBL" id="JAMQON010000001">
    <property type="protein sequence ID" value="MDS0258549.1"/>
    <property type="molecule type" value="Genomic_DNA"/>
</dbReference>
<sequence length="155" mass="17388">MTVDGRIRAGDVAIDLVERGKVLVVEKAAHSVAAHQQAESYDIQTYKSHPLLDISDDEAVWTCVYLPDKPTTEFSGGYDFPESRLARLPVEEARESFRRPQERQVVSMLETLFAQALDDHAWEEVTTVAERCLPSDLVDEARELADVERTIGGDE</sequence>